<dbReference type="AlphaFoldDB" id="A0A919DAC7"/>
<keyword evidence="2" id="KW-1185">Reference proteome</keyword>
<reference evidence="1" key="1">
    <citation type="journal article" date="2014" name="Int. J. Syst. Evol. Microbiol.">
        <title>Complete genome sequence of Corynebacterium casei LMG S-19264T (=DSM 44701T), isolated from a smear-ripened cheese.</title>
        <authorList>
            <consortium name="US DOE Joint Genome Institute (JGI-PGF)"/>
            <person name="Walter F."/>
            <person name="Albersmeier A."/>
            <person name="Kalinowski J."/>
            <person name="Ruckert C."/>
        </authorList>
    </citation>
    <scope>NUCLEOTIDE SEQUENCE</scope>
    <source>
        <strain evidence="1">JCM 4646</strain>
    </source>
</reference>
<organism evidence="1 2">
    <name type="scientific">Kitasatospora indigofera</name>
    <dbReference type="NCBI Taxonomy" id="67307"/>
    <lineage>
        <taxon>Bacteria</taxon>
        <taxon>Bacillati</taxon>
        <taxon>Actinomycetota</taxon>
        <taxon>Actinomycetes</taxon>
        <taxon>Kitasatosporales</taxon>
        <taxon>Streptomycetaceae</taxon>
        <taxon>Kitasatospora</taxon>
    </lineage>
</organism>
<comment type="caution">
    <text evidence="1">The sequence shown here is derived from an EMBL/GenBank/DDBJ whole genome shotgun (WGS) entry which is preliminary data.</text>
</comment>
<gene>
    <name evidence="1" type="ORF">GCM10018781_80910</name>
</gene>
<name>A0A919DAC7_9ACTN</name>
<sequence>MTRTRTAALLALPDLAFVADGGELVREIERYLATQPQPLPTRYAVPAVCPHGQAPVTWDLGMTRPQPTAMDRLRRRPPAPTPTDTATHLRLLSRYLTVHGWCQGLLWDESGRRCLLGAQLAVLAAGYGTQATAMDARRYLMEQFTAQDPTVRTVDKWNDSPGRTAAQVHRALDVAAARATNR</sequence>
<dbReference type="EMBL" id="BNBO01000142">
    <property type="protein sequence ID" value="GHE28875.1"/>
    <property type="molecule type" value="Genomic_DNA"/>
</dbReference>
<evidence type="ECO:0000313" key="1">
    <source>
        <dbReference type="EMBL" id="GHE28875.1"/>
    </source>
</evidence>
<proteinExistence type="predicted"/>
<dbReference type="Proteomes" id="UP000617734">
    <property type="component" value="Unassembled WGS sequence"/>
</dbReference>
<protein>
    <submittedName>
        <fullName evidence="1">Uncharacterized protein</fullName>
    </submittedName>
</protein>
<evidence type="ECO:0000313" key="2">
    <source>
        <dbReference type="Proteomes" id="UP000617734"/>
    </source>
</evidence>
<reference evidence="1" key="2">
    <citation type="submission" date="2020-09" db="EMBL/GenBank/DDBJ databases">
        <authorList>
            <person name="Sun Q."/>
            <person name="Ohkuma M."/>
        </authorList>
    </citation>
    <scope>NUCLEOTIDE SEQUENCE</scope>
    <source>
        <strain evidence="1">JCM 4646</strain>
    </source>
</reference>
<accession>A0A919DAC7</accession>
<dbReference type="RefSeq" id="WP_190215957.1">
    <property type="nucleotide sequence ID" value="NZ_BNBO01000142.1"/>
</dbReference>
<dbReference type="GeneID" id="95358326"/>
<dbReference type="Pfam" id="PF19698">
    <property type="entry name" value="DUF6197"/>
    <property type="match status" value="1"/>
</dbReference>
<dbReference type="InterPro" id="IPR045677">
    <property type="entry name" value="DUF6197"/>
</dbReference>